<evidence type="ECO:0000256" key="1">
    <source>
        <dbReference type="PIRSR" id="PIRSR000705-1"/>
    </source>
</evidence>
<evidence type="ECO:0000256" key="3">
    <source>
        <dbReference type="PIRSR" id="PIRSR000705-3"/>
    </source>
</evidence>
<organism evidence="5 6">
    <name type="scientific">Candidatus Tidjanibacter faecipullorum</name>
    <dbReference type="NCBI Taxonomy" id="2838766"/>
    <lineage>
        <taxon>Bacteria</taxon>
        <taxon>Pseudomonadati</taxon>
        <taxon>Bacteroidota</taxon>
        <taxon>Bacteroidia</taxon>
        <taxon>Bacteroidales</taxon>
        <taxon>Rikenellaceae</taxon>
        <taxon>Tidjanibacter</taxon>
    </lineage>
</organism>
<feature type="binding site" evidence="3">
    <location>
        <begin position="7"/>
        <end position="15"/>
    </location>
    <ligand>
        <name>ATP</name>
        <dbReference type="ChEBI" id="CHEBI:30616"/>
    </ligand>
</feature>
<dbReference type="AlphaFoldDB" id="A0A9D2IKU2"/>
<comment type="caution">
    <text evidence="5">The sequence shown here is derived from an EMBL/GenBank/DDBJ whole genome shotgun (WGS) entry which is preliminary data.</text>
</comment>
<feature type="binding site" evidence="2">
    <location>
        <position position="31"/>
    </location>
    <ligand>
        <name>substrate</name>
    </ligand>
</feature>
<dbReference type="GO" id="GO:0005524">
    <property type="term" value="F:ATP binding"/>
    <property type="evidence" value="ECO:0007669"/>
    <property type="project" value="UniProtKB-KW"/>
</dbReference>
<dbReference type="SUPFAM" id="SSF52540">
    <property type="entry name" value="P-loop containing nucleoside triphosphate hydrolases"/>
    <property type="match status" value="1"/>
</dbReference>
<feature type="binding site" evidence="2">
    <location>
        <position position="42"/>
    </location>
    <ligand>
        <name>substrate</name>
    </ligand>
</feature>
<dbReference type="GO" id="GO:0019136">
    <property type="term" value="F:deoxynucleoside kinase activity"/>
    <property type="evidence" value="ECO:0007669"/>
    <property type="project" value="InterPro"/>
</dbReference>
<keyword evidence="3" id="KW-0547">Nucleotide-binding</keyword>
<accession>A0A9D2IKU2</accession>
<keyword evidence="5" id="KW-0808">Transferase</keyword>
<proteinExistence type="predicted"/>
<protein>
    <submittedName>
        <fullName evidence="5">Deoxynucleoside kinase</fullName>
    </submittedName>
</protein>
<name>A0A9D2IKU2_9BACT</name>
<evidence type="ECO:0000313" key="5">
    <source>
        <dbReference type="EMBL" id="HIZ14551.1"/>
    </source>
</evidence>
<feature type="binding site" evidence="2">
    <location>
        <position position="53"/>
    </location>
    <ligand>
        <name>substrate</name>
    </ligand>
</feature>
<keyword evidence="3" id="KW-0067">ATP-binding</keyword>
<dbReference type="InterPro" id="IPR002624">
    <property type="entry name" value="DCK/DGK"/>
</dbReference>
<reference evidence="5" key="2">
    <citation type="submission" date="2021-04" db="EMBL/GenBank/DDBJ databases">
        <authorList>
            <person name="Gilroy R."/>
        </authorList>
    </citation>
    <scope>NUCLEOTIDE SEQUENCE</scope>
    <source>
        <strain evidence="5">ChiHjej11B10-19426</strain>
    </source>
</reference>
<dbReference type="CDD" id="cd01673">
    <property type="entry name" value="dNK"/>
    <property type="match status" value="1"/>
</dbReference>
<feature type="binding site" evidence="2">
    <location>
        <position position="144"/>
    </location>
    <ligand>
        <name>substrate</name>
    </ligand>
</feature>
<dbReference type="Gene3D" id="3.40.50.300">
    <property type="entry name" value="P-loop containing nucleotide triphosphate hydrolases"/>
    <property type="match status" value="1"/>
</dbReference>
<evidence type="ECO:0000256" key="2">
    <source>
        <dbReference type="PIRSR" id="PIRSR000705-2"/>
    </source>
</evidence>
<feature type="domain" description="Deoxynucleoside kinase" evidence="4">
    <location>
        <begin position="3"/>
        <end position="196"/>
    </location>
</feature>
<dbReference type="InterPro" id="IPR031314">
    <property type="entry name" value="DNK_dom"/>
</dbReference>
<dbReference type="PIRSF" id="PIRSF000705">
    <property type="entry name" value="DNK"/>
    <property type="match status" value="1"/>
</dbReference>
<dbReference type="PANTHER" id="PTHR10513:SF35">
    <property type="entry name" value="DEOXYADENOSINE KINASE"/>
    <property type="match status" value="1"/>
</dbReference>
<dbReference type="GO" id="GO:0005737">
    <property type="term" value="C:cytoplasm"/>
    <property type="evidence" value="ECO:0007669"/>
    <property type="project" value="TreeGrafter"/>
</dbReference>
<evidence type="ECO:0000259" key="4">
    <source>
        <dbReference type="Pfam" id="PF01712"/>
    </source>
</evidence>
<gene>
    <name evidence="5" type="ORF">H9816_01350</name>
</gene>
<dbReference type="Proteomes" id="UP000824014">
    <property type="component" value="Unassembled WGS sequence"/>
</dbReference>
<feature type="binding site" evidence="2">
    <location>
        <position position="78"/>
    </location>
    <ligand>
        <name>substrate</name>
    </ligand>
</feature>
<dbReference type="InterPro" id="IPR027417">
    <property type="entry name" value="P-loop_NTPase"/>
</dbReference>
<feature type="active site" description="Proton acceptor" evidence="1">
    <location>
        <position position="77"/>
    </location>
</feature>
<dbReference type="InterPro" id="IPR050566">
    <property type="entry name" value="Deoxyribonucleoside_kinase"/>
</dbReference>
<dbReference type="PANTHER" id="PTHR10513">
    <property type="entry name" value="DEOXYNUCLEOSIDE KINASE"/>
    <property type="match status" value="1"/>
</dbReference>
<sequence length="205" mass="23711">MYIAISGNIGSGKTSLTEILTERLGATPLYEEIANPYIADFYEDMRRWSFNFQVYFLGSRMNQGLRIRQAEGFIVQDRTIYEDAHIFASNLHEMGLMSSRDFDTYMKIFGLSANLVPTPDLLIYLRASVPTLVSQILKRGRSYEMGIDLDYLKRLNNKYNDWIDNIYEGRVLTLDIDRQDFIMEPAIIDDLVARIHALETELSAR</sequence>
<reference evidence="5" key="1">
    <citation type="journal article" date="2021" name="PeerJ">
        <title>Extensive microbial diversity within the chicken gut microbiome revealed by metagenomics and culture.</title>
        <authorList>
            <person name="Gilroy R."/>
            <person name="Ravi A."/>
            <person name="Getino M."/>
            <person name="Pursley I."/>
            <person name="Horton D.L."/>
            <person name="Alikhan N.F."/>
            <person name="Baker D."/>
            <person name="Gharbi K."/>
            <person name="Hall N."/>
            <person name="Watson M."/>
            <person name="Adriaenssens E.M."/>
            <person name="Foster-Nyarko E."/>
            <person name="Jarju S."/>
            <person name="Secka A."/>
            <person name="Antonio M."/>
            <person name="Oren A."/>
            <person name="Chaudhuri R.R."/>
            <person name="La Ragione R."/>
            <person name="Hildebrand F."/>
            <person name="Pallen M.J."/>
        </authorList>
    </citation>
    <scope>NUCLEOTIDE SEQUENCE</scope>
    <source>
        <strain evidence="5">ChiHjej11B10-19426</strain>
    </source>
</reference>
<evidence type="ECO:0000313" key="6">
    <source>
        <dbReference type="Proteomes" id="UP000824014"/>
    </source>
</evidence>
<feature type="binding site" evidence="2">
    <location>
        <position position="83"/>
    </location>
    <ligand>
        <name>substrate</name>
    </ligand>
</feature>
<dbReference type="Pfam" id="PF01712">
    <property type="entry name" value="dNK"/>
    <property type="match status" value="1"/>
</dbReference>
<keyword evidence="5" id="KW-0418">Kinase</keyword>
<dbReference type="EMBL" id="DXCC01000004">
    <property type="protein sequence ID" value="HIZ14551.1"/>
    <property type="molecule type" value="Genomic_DNA"/>
</dbReference>